<dbReference type="Proteomes" id="UP000499080">
    <property type="component" value="Unassembled WGS sequence"/>
</dbReference>
<dbReference type="AlphaFoldDB" id="A0A4Y2LLT1"/>
<organism evidence="2 3">
    <name type="scientific">Araneus ventricosus</name>
    <name type="common">Orbweaver spider</name>
    <name type="synonym">Epeira ventricosa</name>
    <dbReference type="NCBI Taxonomy" id="182803"/>
    <lineage>
        <taxon>Eukaryota</taxon>
        <taxon>Metazoa</taxon>
        <taxon>Ecdysozoa</taxon>
        <taxon>Arthropoda</taxon>
        <taxon>Chelicerata</taxon>
        <taxon>Arachnida</taxon>
        <taxon>Araneae</taxon>
        <taxon>Araneomorphae</taxon>
        <taxon>Entelegynae</taxon>
        <taxon>Araneoidea</taxon>
        <taxon>Araneidae</taxon>
        <taxon>Araneus</taxon>
    </lineage>
</organism>
<evidence type="ECO:0000313" key="3">
    <source>
        <dbReference type="Proteomes" id="UP000499080"/>
    </source>
</evidence>
<dbReference type="GO" id="GO:0003677">
    <property type="term" value="F:DNA binding"/>
    <property type="evidence" value="ECO:0007669"/>
    <property type="project" value="InterPro"/>
</dbReference>
<accession>A0A4Y2LLT1</accession>
<dbReference type="GO" id="GO:0005524">
    <property type="term" value="F:ATP binding"/>
    <property type="evidence" value="ECO:0007669"/>
    <property type="project" value="InterPro"/>
</dbReference>
<reference evidence="2 3" key="1">
    <citation type="journal article" date="2019" name="Sci. Rep.">
        <title>Orb-weaving spider Araneus ventricosus genome elucidates the spidroin gene catalogue.</title>
        <authorList>
            <person name="Kono N."/>
            <person name="Nakamura H."/>
            <person name="Ohtoshi R."/>
            <person name="Moran D.A.P."/>
            <person name="Shinohara A."/>
            <person name="Yoshida Y."/>
            <person name="Fujiwara M."/>
            <person name="Mori M."/>
            <person name="Tomita M."/>
            <person name="Arakawa K."/>
        </authorList>
    </citation>
    <scope>NUCLEOTIDE SEQUENCE [LARGE SCALE GENOMIC DNA]</scope>
</reference>
<dbReference type="EMBL" id="BGPR01006061">
    <property type="protein sequence ID" value="GBN15751.1"/>
    <property type="molecule type" value="Genomic_DNA"/>
</dbReference>
<comment type="caution">
    <text evidence="2">The sequence shown here is derived from an EMBL/GenBank/DDBJ whole genome shotgun (WGS) entry which is preliminary data.</text>
</comment>
<dbReference type="InterPro" id="IPR027417">
    <property type="entry name" value="P-loop_NTPase"/>
</dbReference>
<proteinExistence type="predicted"/>
<gene>
    <name evidence="2" type="ORF">AVEN_139066_1</name>
</gene>
<dbReference type="Gene3D" id="3.40.50.300">
    <property type="entry name" value="P-loop containing nucleotide triphosphate hydrolases"/>
    <property type="match status" value="1"/>
</dbReference>
<feature type="domain" description="Large T antigen polyomavirus C-terminal" evidence="1">
    <location>
        <begin position="5"/>
        <end position="89"/>
    </location>
</feature>
<name>A0A4Y2LLT1_ARAVE</name>
<dbReference type="SUPFAM" id="SSF52540">
    <property type="entry name" value="P-loop containing nucleoside triphosphate hydrolases"/>
    <property type="match status" value="1"/>
</dbReference>
<evidence type="ECO:0000259" key="1">
    <source>
        <dbReference type="Pfam" id="PF06431"/>
    </source>
</evidence>
<protein>
    <recommendedName>
        <fullName evidence="1">Large T antigen polyomavirus C-terminal domain-containing protein</fullName>
    </recommendedName>
</protein>
<dbReference type="InterPro" id="IPR010932">
    <property type="entry name" value="Lg_T_Ag_Polyomavir_C"/>
</dbReference>
<dbReference type="Pfam" id="PF06431">
    <property type="entry name" value="Polyoma_lg_T_C"/>
    <property type="match status" value="1"/>
</dbReference>
<sequence>MDNIKGDYISGKTSYANAVLKFFEGVNINVNVDKQRLPFYLGQAIGKRFALFNDVKGRSSAGSDLQGGWGFSNIDDLRDHIDGHVEVQL</sequence>
<keyword evidence="3" id="KW-1185">Reference proteome</keyword>
<evidence type="ECO:0000313" key="2">
    <source>
        <dbReference type="EMBL" id="GBN15751.1"/>
    </source>
</evidence>
<dbReference type="GO" id="GO:0006260">
    <property type="term" value="P:DNA replication"/>
    <property type="evidence" value="ECO:0007669"/>
    <property type="project" value="InterPro"/>
</dbReference>